<gene>
    <name evidence="1" type="ORF">ARTHRO_12025</name>
</gene>
<sequence>MVFLVISSSPLYVLTFLSGAILPEIVKLGTDGITVFLVWQLMKQNQKLISEVNSRDNELMKLIYTILNQYRQYPTGLSDRTSRINHPREKAKE</sequence>
<name>A0A9P1KDY8_9CYAN</name>
<dbReference type="EMBL" id="FO818640">
    <property type="protein sequence ID" value="CDM94351.1"/>
    <property type="molecule type" value="Genomic_DNA"/>
</dbReference>
<protein>
    <submittedName>
        <fullName evidence="1">Uncharacterized protein</fullName>
    </submittedName>
</protein>
<dbReference type="Proteomes" id="UP000032946">
    <property type="component" value="Chromosome"/>
</dbReference>
<evidence type="ECO:0000313" key="1">
    <source>
        <dbReference type="EMBL" id="CDM94351.1"/>
    </source>
</evidence>
<accession>A0A9P1KDY8</accession>
<evidence type="ECO:0000313" key="2">
    <source>
        <dbReference type="Proteomes" id="UP000032946"/>
    </source>
</evidence>
<keyword evidence="2" id="KW-1185">Reference proteome</keyword>
<organism evidence="1 2">
    <name type="scientific">Limnospira indica PCC 8005</name>
    <dbReference type="NCBI Taxonomy" id="376219"/>
    <lineage>
        <taxon>Bacteria</taxon>
        <taxon>Bacillati</taxon>
        <taxon>Cyanobacteriota</taxon>
        <taxon>Cyanophyceae</taxon>
        <taxon>Oscillatoriophycideae</taxon>
        <taxon>Oscillatoriales</taxon>
        <taxon>Sirenicapillariaceae</taxon>
        <taxon>Limnospira</taxon>
    </lineage>
</organism>
<dbReference type="AlphaFoldDB" id="A0A9P1KDY8"/>
<proteinExistence type="predicted"/>
<reference evidence="1 2" key="1">
    <citation type="submission" date="2014-02" db="EMBL/GenBank/DDBJ databases">
        <authorList>
            <person name="Genoscope - CEA"/>
        </authorList>
    </citation>
    <scope>NUCLEOTIDE SEQUENCE [LARGE SCALE GENOMIC DNA]</scope>
    <source>
        <strain evidence="1 2">PCC 8005</strain>
    </source>
</reference>